<keyword evidence="1" id="KW-0378">Hydrolase</keyword>
<reference evidence="4" key="1">
    <citation type="submission" date="2016-10" db="EMBL/GenBank/DDBJ databases">
        <authorList>
            <person name="Varghese N."/>
            <person name="Submissions S."/>
        </authorList>
    </citation>
    <scope>NUCLEOTIDE SEQUENCE [LARGE SCALE GENOMIC DNA]</scope>
    <source>
        <strain evidence="4">CGMCC 1.11022</strain>
    </source>
</reference>
<dbReference type="InterPro" id="IPR036380">
    <property type="entry name" value="Isochorismatase-like_sf"/>
</dbReference>
<gene>
    <name evidence="3" type="ORF">SAMN05428953_102711</name>
</gene>
<evidence type="ECO:0000313" key="4">
    <source>
        <dbReference type="Proteomes" id="UP000198894"/>
    </source>
</evidence>
<organism evidence="3 4">
    <name type="scientific">Mesorhizobium muleiense</name>
    <dbReference type="NCBI Taxonomy" id="1004279"/>
    <lineage>
        <taxon>Bacteria</taxon>
        <taxon>Pseudomonadati</taxon>
        <taxon>Pseudomonadota</taxon>
        <taxon>Alphaproteobacteria</taxon>
        <taxon>Hyphomicrobiales</taxon>
        <taxon>Phyllobacteriaceae</taxon>
        <taxon>Mesorhizobium</taxon>
    </lineage>
</organism>
<dbReference type="GO" id="GO:0016787">
    <property type="term" value="F:hydrolase activity"/>
    <property type="evidence" value="ECO:0007669"/>
    <property type="project" value="UniProtKB-KW"/>
</dbReference>
<sequence length="215" mass="23383">MTQALPKRNEPFRAGETALLLVDMQRVWLEPGADPAHPERGPDHYFYRQTASQTIPNQERLLAAARANGVEVIHTIIQSLTEDGRDRSLDHKLTPIHIAPSWPAGLPVPSLAPVGDEIMLPKTSSGVFNSTNIDYVLKNLGVRYLIVAGIMTDQCVDMAVRDAADRGYLVTCVSDACAAATQERHDDALKAFGGYCWITDTATVAARFEALGKAA</sequence>
<dbReference type="Gene3D" id="3.40.50.850">
    <property type="entry name" value="Isochorismatase-like"/>
    <property type="match status" value="1"/>
</dbReference>
<protein>
    <submittedName>
        <fullName evidence="3">Nicotinamidase-related amidase</fullName>
    </submittedName>
</protein>
<dbReference type="AlphaFoldDB" id="A0A1G8MXG0"/>
<dbReference type="Proteomes" id="UP000198894">
    <property type="component" value="Unassembled WGS sequence"/>
</dbReference>
<proteinExistence type="predicted"/>
<evidence type="ECO:0000313" key="3">
    <source>
        <dbReference type="EMBL" id="SDI72574.1"/>
    </source>
</evidence>
<feature type="domain" description="Isochorismatase-like" evidence="2">
    <location>
        <begin position="17"/>
        <end position="201"/>
    </location>
</feature>
<keyword evidence="4" id="KW-1185">Reference proteome</keyword>
<evidence type="ECO:0000259" key="2">
    <source>
        <dbReference type="Pfam" id="PF00857"/>
    </source>
</evidence>
<accession>A0A1G8MXG0</accession>
<name>A0A1G8MXG0_9HYPH</name>
<dbReference type="CDD" id="cd00431">
    <property type="entry name" value="cysteine_hydrolases"/>
    <property type="match status" value="1"/>
</dbReference>
<dbReference type="PANTHER" id="PTHR43540:SF1">
    <property type="entry name" value="ISOCHORISMATASE HYDROLASE"/>
    <property type="match status" value="1"/>
</dbReference>
<dbReference type="PANTHER" id="PTHR43540">
    <property type="entry name" value="PEROXYUREIDOACRYLATE/UREIDOACRYLATE AMIDOHYDROLASE-RELATED"/>
    <property type="match status" value="1"/>
</dbReference>
<dbReference type="Pfam" id="PF00857">
    <property type="entry name" value="Isochorismatase"/>
    <property type="match status" value="1"/>
</dbReference>
<evidence type="ECO:0000256" key="1">
    <source>
        <dbReference type="ARBA" id="ARBA00022801"/>
    </source>
</evidence>
<dbReference type="RefSeq" id="WP_091591695.1">
    <property type="nucleotide sequence ID" value="NZ_FNEE01000002.1"/>
</dbReference>
<dbReference type="SUPFAM" id="SSF52499">
    <property type="entry name" value="Isochorismatase-like hydrolases"/>
    <property type="match status" value="1"/>
</dbReference>
<dbReference type="InterPro" id="IPR000868">
    <property type="entry name" value="Isochorismatase-like_dom"/>
</dbReference>
<dbReference type="EMBL" id="FNEE01000002">
    <property type="protein sequence ID" value="SDI72574.1"/>
    <property type="molecule type" value="Genomic_DNA"/>
</dbReference>
<dbReference type="InterPro" id="IPR050272">
    <property type="entry name" value="Isochorismatase-like_hydrls"/>
</dbReference>